<keyword evidence="1" id="KW-0812">Transmembrane</keyword>
<protein>
    <submittedName>
        <fullName evidence="2">Uncharacterized protein</fullName>
    </submittedName>
</protein>
<name>A0A4Y1QSW0_PRUDU</name>
<dbReference type="InterPro" id="IPR018793">
    <property type="entry name" value="Cyt_c_oxidase_assmbl_Pet191"/>
</dbReference>
<dbReference type="GO" id="GO:0009507">
    <property type="term" value="C:chloroplast"/>
    <property type="evidence" value="ECO:0007669"/>
    <property type="project" value="TreeGrafter"/>
</dbReference>
<dbReference type="Pfam" id="PF10203">
    <property type="entry name" value="Pet191_N"/>
    <property type="match status" value="1"/>
</dbReference>
<keyword evidence="1" id="KW-1133">Transmembrane helix</keyword>
<dbReference type="PANTHER" id="PTHR33918">
    <property type="entry name" value="OS01G0704200 PROTEIN"/>
    <property type="match status" value="1"/>
</dbReference>
<feature type="transmembrane region" description="Helical" evidence="1">
    <location>
        <begin position="91"/>
        <end position="111"/>
    </location>
</feature>
<feature type="transmembrane region" description="Helical" evidence="1">
    <location>
        <begin position="123"/>
        <end position="148"/>
    </location>
</feature>
<accession>A0A4Y1QSW0</accession>
<feature type="transmembrane region" description="Helical" evidence="1">
    <location>
        <begin position="169"/>
        <end position="192"/>
    </location>
</feature>
<keyword evidence="1" id="KW-0472">Membrane</keyword>
<feature type="transmembrane region" description="Helical" evidence="1">
    <location>
        <begin position="198"/>
        <end position="219"/>
    </location>
</feature>
<evidence type="ECO:0000256" key="1">
    <source>
        <dbReference type="SAM" id="Phobius"/>
    </source>
</evidence>
<dbReference type="EMBL" id="AP019297">
    <property type="protein sequence ID" value="BBG94955.1"/>
    <property type="molecule type" value="Genomic_DNA"/>
</dbReference>
<reference evidence="2" key="1">
    <citation type="journal article" date="2019" name="Science">
        <title>Mutation of a bHLH transcription factor allowed almond domestication.</title>
        <authorList>
            <person name="Sanchez-Perez R."/>
            <person name="Pavan S."/>
            <person name="Mazzeo R."/>
            <person name="Moldovan C."/>
            <person name="Aiese Cigliano R."/>
            <person name="Del Cueto J."/>
            <person name="Ricciardi F."/>
            <person name="Lotti C."/>
            <person name="Ricciardi L."/>
            <person name="Dicenta F."/>
            <person name="Lopez-Marques R.L."/>
            <person name="Lindberg Moller B."/>
        </authorList>
    </citation>
    <scope>NUCLEOTIDE SEQUENCE</scope>
</reference>
<evidence type="ECO:0000313" key="2">
    <source>
        <dbReference type="EMBL" id="BBG94955.1"/>
    </source>
</evidence>
<proteinExistence type="predicted"/>
<dbReference type="PANTHER" id="PTHR33918:SF4">
    <property type="entry name" value="ABC-2 TYPE TRANSPORTER DOMAIN-CONTAINING PROTEIN"/>
    <property type="match status" value="1"/>
</dbReference>
<organism evidence="2">
    <name type="scientific">Prunus dulcis</name>
    <name type="common">Almond</name>
    <name type="synonym">Amygdalus dulcis</name>
    <dbReference type="NCBI Taxonomy" id="3755"/>
    <lineage>
        <taxon>Eukaryota</taxon>
        <taxon>Viridiplantae</taxon>
        <taxon>Streptophyta</taxon>
        <taxon>Embryophyta</taxon>
        <taxon>Tracheophyta</taxon>
        <taxon>Spermatophyta</taxon>
        <taxon>Magnoliopsida</taxon>
        <taxon>eudicotyledons</taxon>
        <taxon>Gunneridae</taxon>
        <taxon>Pentapetalae</taxon>
        <taxon>rosids</taxon>
        <taxon>fabids</taxon>
        <taxon>Rosales</taxon>
        <taxon>Rosaceae</taxon>
        <taxon>Amygdaloideae</taxon>
        <taxon>Amygdaleae</taxon>
        <taxon>Prunus</taxon>
    </lineage>
</organism>
<dbReference type="AlphaFoldDB" id="A0A4Y1QSW0"/>
<sequence length="424" mass="46977">MTYLMPGLKSFVKESSILSLNRGAIKCASNSSDAKLEFSGGENSNVPFRRVDGVEPFRGKSGSISFHGLTHQLVEEGKLVSAPFDEVKGSFLWFFAPAALISSLLLPQFFIGNAIEAFLKDEIIIEIVTSLSYEAAFYVGLAIFLLVTDRVQRPYLQFSTKRWGLITGLRGYLTSAFFTTGFKVIAPLFAVYVTWPLLGLPALVSVVPFLVGCVAQLAFETGLEKQGSSCWPLVPIIFEVYRLYQLTKAAYFIEKLMYAMKGMPASPELLERSGALFSMIVTFQVVGVTVHKLKKEKVELYVDLEELYVIGGSGEKKFKLEASEPSSKEVGKGQMAKSCKGLAMELVKCLSECDCVKVEKRSYRECAGEKSPSISSECIGLRETYFNCKRGQSYNLSPARCLEKTHYANLGQADLIDLFLNYDL</sequence>
<gene>
    <name evidence="2" type="ORF">Prudu_003363</name>
</gene>